<gene>
    <name evidence="2" type="ORF">A2719_00580</name>
</gene>
<evidence type="ECO:0000313" key="2">
    <source>
        <dbReference type="EMBL" id="OGZ43181.1"/>
    </source>
</evidence>
<dbReference type="InterPro" id="IPR003795">
    <property type="entry name" value="DUF192"/>
</dbReference>
<feature type="transmembrane region" description="Helical" evidence="1">
    <location>
        <begin position="6"/>
        <end position="27"/>
    </location>
</feature>
<keyword evidence="1" id="KW-1133">Transmembrane helix</keyword>
<name>A0A1G2G038_9BACT</name>
<dbReference type="InterPro" id="IPR038695">
    <property type="entry name" value="Saro_0823-like_sf"/>
</dbReference>
<evidence type="ECO:0000256" key="1">
    <source>
        <dbReference type="SAM" id="Phobius"/>
    </source>
</evidence>
<dbReference type="EMBL" id="MHNK01000019">
    <property type="protein sequence ID" value="OGZ43181.1"/>
    <property type="molecule type" value="Genomic_DNA"/>
</dbReference>
<organism evidence="2 3">
    <name type="scientific">Candidatus Ryanbacteria bacterium RIFCSPHIGHO2_01_FULL_45_22</name>
    <dbReference type="NCBI Taxonomy" id="1802114"/>
    <lineage>
        <taxon>Bacteria</taxon>
        <taxon>Candidatus Ryaniibacteriota</taxon>
    </lineage>
</organism>
<proteinExistence type="predicted"/>
<dbReference type="Pfam" id="PF02643">
    <property type="entry name" value="DUF192"/>
    <property type="match status" value="1"/>
</dbReference>
<sequence length="156" mass="17181">MTFHMFKIISIIIIVGVVGVVVFTMYVRETDPLSTYETKTIQMGNANLEVLIADSEEKRTNGLMGVTKLSTDTGMLFIFPDSSPRTFWNKNTLIPLDLIWISSGRVIGVSSLSSITQSGNHIISLPSPDAVDWVVEVNAGWVRARGVEIGTEVHIK</sequence>
<dbReference type="AlphaFoldDB" id="A0A1G2G038"/>
<reference evidence="2 3" key="1">
    <citation type="journal article" date="2016" name="Nat. Commun.">
        <title>Thousands of microbial genomes shed light on interconnected biogeochemical processes in an aquifer system.</title>
        <authorList>
            <person name="Anantharaman K."/>
            <person name="Brown C.T."/>
            <person name="Hug L.A."/>
            <person name="Sharon I."/>
            <person name="Castelle C.J."/>
            <person name="Probst A.J."/>
            <person name="Thomas B.C."/>
            <person name="Singh A."/>
            <person name="Wilkins M.J."/>
            <person name="Karaoz U."/>
            <person name="Brodie E.L."/>
            <person name="Williams K.H."/>
            <person name="Hubbard S.S."/>
            <person name="Banfield J.F."/>
        </authorList>
    </citation>
    <scope>NUCLEOTIDE SEQUENCE [LARGE SCALE GENOMIC DNA]</scope>
</reference>
<dbReference type="PANTHER" id="PTHR37953:SF1">
    <property type="entry name" value="UPF0127 PROTEIN MJ1496"/>
    <property type="match status" value="1"/>
</dbReference>
<keyword evidence="1" id="KW-0812">Transmembrane</keyword>
<evidence type="ECO:0000313" key="3">
    <source>
        <dbReference type="Proteomes" id="UP000177480"/>
    </source>
</evidence>
<comment type="caution">
    <text evidence="2">The sequence shown here is derived from an EMBL/GenBank/DDBJ whole genome shotgun (WGS) entry which is preliminary data.</text>
</comment>
<keyword evidence="1" id="KW-0472">Membrane</keyword>
<evidence type="ECO:0008006" key="4">
    <source>
        <dbReference type="Google" id="ProtNLM"/>
    </source>
</evidence>
<dbReference type="PANTHER" id="PTHR37953">
    <property type="entry name" value="UPF0127 PROTEIN MJ1496"/>
    <property type="match status" value="1"/>
</dbReference>
<accession>A0A1G2G038</accession>
<dbReference type="Proteomes" id="UP000177480">
    <property type="component" value="Unassembled WGS sequence"/>
</dbReference>
<protein>
    <recommendedName>
        <fullName evidence="4">DUF192 domain-containing protein</fullName>
    </recommendedName>
</protein>
<dbReference type="Gene3D" id="2.60.120.1140">
    <property type="entry name" value="Protein of unknown function DUF192"/>
    <property type="match status" value="1"/>
</dbReference>